<dbReference type="Pfam" id="PF08718">
    <property type="entry name" value="GLTP"/>
    <property type="match status" value="1"/>
</dbReference>
<dbReference type="AlphaFoldDB" id="A0A022PMV9"/>
<name>A0A022PMV9_ERYGU</name>
<dbReference type="Proteomes" id="UP000030748">
    <property type="component" value="Unassembled WGS sequence"/>
</dbReference>
<accession>A0A022PMV9</accession>
<dbReference type="GO" id="GO:1902387">
    <property type="term" value="F:ceramide 1-phosphate binding"/>
    <property type="evidence" value="ECO:0000318"/>
    <property type="project" value="GO_Central"/>
</dbReference>
<dbReference type="InterPro" id="IPR036497">
    <property type="entry name" value="GLTP_sf"/>
</dbReference>
<dbReference type="STRING" id="4155.A0A022PMV9"/>
<protein>
    <recommendedName>
        <fullName evidence="1">Glycolipid transfer protein domain-containing protein</fullName>
    </recommendedName>
</protein>
<dbReference type="PANTHER" id="PTHR10219:SF34">
    <property type="entry name" value="GLYCOLIPID TRANSFER PROTEIN 3"/>
    <property type="match status" value="1"/>
</dbReference>
<dbReference type="SUPFAM" id="SSF110004">
    <property type="entry name" value="Glycolipid transfer protein, GLTP"/>
    <property type="match status" value="1"/>
</dbReference>
<keyword evidence="3" id="KW-1185">Reference proteome</keyword>
<dbReference type="GO" id="GO:1902388">
    <property type="term" value="F:ceramide 1-phosphate transfer activity"/>
    <property type="evidence" value="ECO:0000318"/>
    <property type="project" value="GO_Central"/>
</dbReference>
<reference evidence="2 3" key="1">
    <citation type="journal article" date="2013" name="Proc. Natl. Acad. Sci. U.S.A.">
        <title>Fine-scale variation in meiotic recombination in Mimulus inferred from population shotgun sequencing.</title>
        <authorList>
            <person name="Hellsten U."/>
            <person name="Wright K.M."/>
            <person name="Jenkins J."/>
            <person name="Shu S."/>
            <person name="Yuan Y."/>
            <person name="Wessler S.R."/>
            <person name="Schmutz J."/>
            <person name="Willis J.H."/>
            <person name="Rokhsar D.S."/>
        </authorList>
    </citation>
    <scope>NUCLEOTIDE SEQUENCE [LARGE SCALE GENOMIC DNA]</scope>
    <source>
        <strain evidence="3">cv. DUN x IM62</strain>
    </source>
</reference>
<sequence>MKRMREAETAASEIRSAIEELSLFGVNLKIGCTTVPAAAAASVAAADTDTDIHTQTSSTTTTTSTQHHVHIKPFLSLCNILIQILDKIGPTMAVLRQDIHQNIQRLEKFHDSDPSKYWDVVEILKKEVNEGKAKKGPTCSKAFVWLNRSLDFTRALLQLLVKDLGKNMEEAVEESYATTLKPWHGWISSAAYKVAIKLVPDSQTLVDILKVKDEDNVMLKEEMQNLVALLVPVLDQNNEILVSNYYY</sequence>
<evidence type="ECO:0000259" key="1">
    <source>
        <dbReference type="Pfam" id="PF08718"/>
    </source>
</evidence>
<dbReference type="PANTHER" id="PTHR10219">
    <property type="entry name" value="GLYCOLIPID TRANSFER PROTEIN-RELATED"/>
    <property type="match status" value="1"/>
</dbReference>
<dbReference type="GO" id="GO:0035627">
    <property type="term" value="P:ceramide transport"/>
    <property type="evidence" value="ECO:0000318"/>
    <property type="project" value="GO_Central"/>
</dbReference>
<evidence type="ECO:0000313" key="3">
    <source>
        <dbReference type="Proteomes" id="UP000030748"/>
    </source>
</evidence>
<dbReference type="eggNOG" id="KOG3221">
    <property type="taxonomic scope" value="Eukaryota"/>
</dbReference>
<feature type="domain" description="Glycolipid transfer protein" evidence="1">
    <location>
        <begin position="69"/>
        <end position="209"/>
    </location>
</feature>
<dbReference type="EMBL" id="KI632373">
    <property type="protein sequence ID" value="EYU17422.1"/>
    <property type="molecule type" value="Genomic_DNA"/>
</dbReference>
<dbReference type="PhylomeDB" id="A0A022PMV9"/>
<proteinExistence type="predicted"/>
<organism evidence="2 3">
    <name type="scientific">Erythranthe guttata</name>
    <name type="common">Yellow monkey flower</name>
    <name type="synonym">Mimulus guttatus</name>
    <dbReference type="NCBI Taxonomy" id="4155"/>
    <lineage>
        <taxon>Eukaryota</taxon>
        <taxon>Viridiplantae</taxon>
        <taxon>Streptophyta</taxon>
        <taxon>Embryophyta</taxon>
        <taxon>Tracheophyta</taxon>
        <taxon>Spermatophyta</taxon>
        <taxon>Magnoliopsida</taxon>
        <taxon>eudicotyledons</taxon>
        <taxon>Gunneridae</taxon>
        <taxon>Pentapetalae</taxon>
        <taxon>asterids</taxon>
        <taxon>lamiids</taxon>
        <taxon>Lamiales</taxon>
        <taxon>Phrymaceae</taxon>
        <taxon>Erythranthe</taxon>
    </lineage>
</organism>
<dbReference type="GO" id="GO:0120009">
    <property type="term" value="P:intermembrane lipid transfer"/>
    <property type="evidence" value="ECO:0000318"/>
    <property type="project" value="GO_Central"/>
</dbReference>
<gene>
    <name evidence="2" type="ORF">MIMGU_mgv1a018418mg</name>
</gene>
<dbReference type="Gene3D" id="1.10.3520.10">
    <property type="entry name" value="Glycolipid transfer protein"/>
    <property type="match status" value="1"/>
</dbReference>
<evidence type="ECO:0000313" key="2">
    <source>
        <dbReference type="EMBL" id="EYU17422.1"/>
    </source>
</evidence>
<dbReference type="InterPro" id="IPR014830">
    <property type="entry name" value="Glycolipid_transfer_prot_dom"/>
</dbReference>
<dbReference type="GO" id="GO:0005829">
    <property type="term" value="C:cytosol"/>
    <property type="evidence" value="ECO:0000318"/>
    <property type="project" value="GO_Central"/>
</dbReference>